<dbReference type="Gene3D" id="2.60.40.10">
    <property type="entry name" value="Immunoglobulins"/>
    <property type="match status" value="1"/>
</dbReference>
<dbReference type="Gene3D" id="2.60.40.1120">
    <property type="entry name" value="Carboxypeptidase-like, regulatory domain"/>
    <property type="match status" value="1"/>
</dbReference>
<dbReference type="SUPFAM" id="SSF82171">
    <property type="entry name" value="DPP6 N-terminal domain-like"/>
    <property type="match status" value="1"/>
</dbReference>
<dbReference type="CDD" id="cd00063">
    <property type="entry name" value="FN3"/>
    <property type="match status" value="1"/>
</dbReference>
<proteinExistence type="predicted"/>
<evidence type="ECO:0000313" key="3">
    <source>
        <dbReference type="EMBL" id="AZI68041.1"/>
    </source>
</evidence>
<dbReference type="PROSITE" id="PS50853">
    <property type="entry name" value="FN3"/>
    <property type="match status" value="1"/>
</dbReference>
<dbReference type="Pfam" id="PF13715">
    <property type="entry name" value="CarbopepD_reg_2"/>
    <property type="match status" value="1"/>
</dbReference>
<keyword evidence="4" id="KW-1185">Reference proteome</keyword>
<dbReference type="InterPro" id="IPR011042">
    <property type="entry name" value="6-blade_b-propeller_TolB-like"/>
</dbReference>
<organism evidence="3 4">
    <name type="scientific">Kaistella daneshvariae</name>
    <dbReference type="NCBI Taxonomy" id="2487074"/>
    <lineage>
        <taxon>Bacteria</taxon>
        <taxon>Pseudomonadati</taxon>
        <taxon>Bacteroidota</taxon>
        <taxon>Flavobacteriia</taxon>
        <taxon>Flavobacteriales</taxon>
        <taxon>Weeksellaceae</taxon>
        <taxon>Chryseobacterium group</taxon>
        <taxon>Kaistella</taxon>
    </lineage>
</organism>
<dbReference type="RefSeq" id="WP_124758368.1">
    <property type="nucleotide sequence ID" value="NZ_CBCRWA010000001.1"/>
</dbReference>
<dbReference type="PANTHER" id="PTHR36842">
    <property type="entry name" value="PROTEIN TOLB HOMOLOG"/>
    <property type="match status" value="1"/>
</dbReference>
<dbReference type="Proteomes" id="UP000274483">
    <property type="component" value="Chromosome"/>
</dbReference>
<name>A0ABM7CAJ8_9FLAO</name>
<dbReference type="InterPro" id="IPR003961">
    <property type="entry name" value="FN3_dom"/>
</dbReference>
<keyword evidence="1" id="KW-0732">Signal</keyword>
<dbReference type="PANTHER" id="PTHR36842:SF1">
    <property type="entry name" value="PROTEIN TOLB"/>
    <property type="match status" value="1"/>
</dbReference>
<dbReference type="InterPro" id="IPR036116">
    <property type="entry name" value="FN3_sf"/>
</dbReference>
<feature type="domain" description="Fibronectin type-III" evidence="2">
    <location>
        <begin position="118"/>
        <end position="215"/>
    </location>
</feature>
<dbReference type="SUPFAM" id="SSF49452">
    <property type="entry name" value="Starch-binding domain-like"/>
    <property type="match status" value="1"/>
</dbReference>
<feature type="chain" id="PRO_5046491105" description="Fibronectin type-III domain-containing protein" evidence="1">
    <location>
        <begin position="22"/>
        <end position="497"/>
    </location>
</feature>
<dbReference type="InterPro" id="IPR013784">
    <property type="entry name" value="Carb-bd-like_fold"/>
</dbReference>
<protein>
    <recommendedName>
        <fullName evidence="2">Fibronectin type-III domain-containing protein</fullName>
    </recommendedName>
</protein>
<dbReference type="InterPro" id="IPR013783">
    <property type="entry name" value="Ig-like_fold"/>
</dbReference>
<evidence type="ECO:0000313" key="4">
    <source>
        <dbReference type="Proteomes" id="UP000274483"/>
    </source>
</evidence>
<feature type="signal peptide" evidence="1">
    <location>
        <begin position="1"/>
        <end position="21"/>
    </location>
</feature>
<accession>A0ABM7CAJ8</accession>
<reference evidence="3 4" key="1">
    <citation type="submission" date="2018-11" db="EMBL/GenBank/DDBJ databases">
        <title>Proposal to divide the Flavobacteriaceae and reorganize its genera based on Amino Acid Identity values calculated from whole genome sequences.</title>
        <authorList>
            <person name="Nicholson A.C."/>
            <person name="Gulvik C.A."/>
            <person name="Whitney A.M."/>
            <person name="Humrighouse B.W."/>
            <person name="Bell M."/>
            <person name="Holmes B."/>
            <person name="Steigerwalt A.G."/>
            <person name="Villarma A."/>
            <person name="Sheth M."/>
            <person name="Batra D."/>
            <person name="Pryor J."/>
            <person name="Bernardet J.-F."/>
            <person name="Hugo C."/>
            <person name="Kampfer P."/>
            <person name="Newman J.D."/>
            <person name="McQuiston J.R."/>
        </authorList>
    </citation>
    <scope>NUCLEOTIDE SEQUENCE [LARGE SCALE GENOMIC DNA]</scope>
    <source>
        <strain evidence="3 4">H3001</strain>
    </source>
</reference>
<sequence length="497" mass="55526">MKHIYKILFFLIVAFSVSSCSEDLVDVVQTGTLKGVAIKKGTNQPLKNVKIFTTPSTETVFTKEDGTFVIENVPLGDYSVRAEISGYITSFQGVSLKSNMQVVSVVFELSDDKSLNTAPTIPTLISPIDNATDQPLAVELTWDSSDADSLDVLKYRLVVKNDYDDKVIEVKDLTEKHYFLEDLKFGVNYYWQVSVSDSINSPVNSEVFRFKTSSTPKNRIHYVKKENGNYIIISSDESNKNFKFTASNTNSWRPRMNQNARLIAFLRTVGGNAHLFTANPDGSNQVQATAVPVAGFDNAHLDYAWSKNGKEFMYGNFTKLYRVNKDGSGLQLVYTTPDGSFISECDWSYDGSKIALKTNDAEGYHSKLYIIDLLGNTIKTIVQDVRGAAGGLNFSIDGNLLLYTYDISGHQEENYRQLNSHIFIYNLTSDEIQDISSLSGKPDGSNDLDPRFSPNDAEVIFVNTSNDGISTKTIYKITIENNERTALFPDAEMPDWE</sequence>
<evidence type="ECO:0000256" key="1">
    <source>
        <dbReference type="SAM" id="SignalP"/>
    </source>
</evidence>
<dbReference type="SUPFAM" id="SSF49265">
    <property type="entry name" value="Fibronectin type III"/>
    <property type="match status" value="1"/>
</dbReference>
<dbReference type="Gene3D" id="2.120.10.30">
    <property type="entry name" value="TolB, C-terminal domain"/>
    <property type="match status" value="1"/>
</dbReference>
<gene>
    <name evidence="3" type="ORF">EIB71_10340</name>
</gene>
<dbReference type="EMBL" id="CP034158">
    <property type="protein sequence ID" value="AZI68041.1"/>
    <property type="molecule type" value="Genomic_DNA"/>
</dbReference>
<dbReference type="PROSITE" id="PS51257">
    <property type="entry name" value="PROKAR_LIPOPROTEIN"/>
    <property type="match status" value="1"/>
</dbReference>
<evidence type="ECO:0000259" key="2">
    <source>
        <dbReference type="PROSITE" id="PS50853"/>
    </source>
</evidence>